<keyword evidence="7" id="KW-0812">Transmembrane</keyword>
<keyword evidence="5" id="KW-0408">Iron</keyword>
<reference evidence="9" key="1">
    <citation type="submission" date="2021-04" db="EMBL/GenBank/DDBJ databases">
        <title>Proteiniclasticum sedimins sp. nov., an obligate anaerobic bacterium isolated from anaerobic sludge.</title>
        <authorList>
            <person name="Liu J."/>
        </authorList>
    </citation>
    <scope>NUCLEOTIDE SEQUENCE</scope>
    <source>
        <strain evidence="9">BAD-10</strain>
    </source>
</reference>
<evidence type="ECO:0000313" key="9">
    <source>
        <dbReference type="EMBL" id="MBR0577198.1"/>
    </source>
</evidence>
<evidence type="ECO:0000256" key="1">
    <source>
        <dbReference type="ARBA" id="ARBA00022448"/>
    </source>
</evidence>
<dbReference type="InterPro" id="IPR051684">
    <property type="entry name" value="Electron_Trans/Redox"/>
</dbReference>
<dbReference type="Pfam" id="PF14697">
    <property type="entry name" value="Fer4_21"/>
    <property type="match status" value="1"/>
</dbReference>
<dbReference type="Gene3D" id="3.30.70.20">
    <property type="match status" value="2"/>
</dbReference>
<keyword evidence="10" id="KW-1185">Reference proteome</keyword>
<keyword evidence="3" id="KW-0479">Metal-binding</keyword>
<comment type="caution">
    <text evidence="9">The sequence shown here is derived from an EMBL/GenBank/DDBJ whole genome shotgun (WGS) entry which is preliminary data.</text>
</comment>
<dbReference type="PROSITE" id="PS00198">
    <property type="entry name" value="4FE4S_FER_1"/>
    <property type="match status" value="2"/>
</dbReference>
<dbReference type="InterPro" id="IPR017900">
    <property type="entry name" value="4Fe4S_Fe_S_CS"/>
</dbReference>
<gene>
    <name evidence="9" type="ORF">KCG48_12815</name>
</gene>
<sequence>MKRSLRSLTQVLFLTFFVLLMVLGRPQLWMAVFLAGMVLAFFAGRLYCGYLCPINTLMEPVTWLKRKLKIKDRKLPKFFEHPAVRILAVLFFLVAFGVTMITGKRLPVLPLLVAIGVGLTLFFPEALWHRYLCPYGLFLSIPSRKAKKRVFVTADKCINCTKCARVCPSRAIIREEKHQVLPAECLVCGDCIRSCPTQAITFI</sequence>
<dbReference type="GO" id="GO:0046872">
    <property type="term" value="F:metal ion binding"/>
    <property type="evidence" value="ECO:0007669"/>
    <property type="project" value="UniProtKB-KW"/>
</dbReference>
<dbReference type="AlphaFoldDB" id="A0A941HS18"/>
<dbReference type="Pfam" id="PF12801">
    <property type="entry name" value="Fer4_5"/>
    <property type="match status" value="2"/>
</dbReference>
<accession>A0A941HS18</accession>
<protein>
    <submittedName>
        <fullName evidence="9">4Fe-4S binding protein</fullName>
    </submittedName>
</protein>
<keyword evidence="6" id="KW-0411">Iron-sulfur</keyword>
<evidence type="ECO:0000256" key="3">
    <source>
        <dbReference type="ARBA" id="ARBA00022723"/>
    </source>
</evidence>
<dbReference type="InterPro" id="IPR017896">
    <property type="entry name" value="4Fe4S_Fe-S-bd"/>
</dbReference>
<evidence type="ECO:0000256" key="4">
    <source>
        <dbReference type="ARBA" id="ARBA00022982"/>
    </source>
</evidence>
<dbReference type="RefSeq" id="WP_211802613.1">
    <property type="nucleotide sequence ID" value="NZ_JAGSCS010000022.1"/>
</dbReference>
<evidence type="ECO:0000256" key="2">
    <source>
        <dbReference type="ARBA" id="ARBA00022485"/>
    </source>
</evidence>
<keyword evidence="4" id="KW-0249">Electron transport</keyword>
<evidence type="ECO:0000259" key="8">
    <source>
        <dbReference type="PROSITE" id="PS51379"/>
    </source>
</evidence>
<dbReference type="PANTHER" id="PTHR30176:SF3">
    <property type="entry name" value="FERREDOXIN-TYPE PROTEIN NAPH"/>
    <property type="match status" value="1"/>
</dbReference>
<feature type="transmembrane region" description="Helical" evidence="7">
    <location>
        <begin position="78"/>
        <end position="102"/>
    </location>
</feature>
<dbReference type="Proteomes" id="UP000675379">
    <property type="component" value="Unassembled WGS sequence"/>
</dbReference>
<feature type="transmembrane region" description="Helical" evidence="7">
    <location>
        <begin position="34"/>
        <end position="57"/>
    </location>
</feature>
<dbReference type="GO" id="GO:0005886">
    <property type="term" value="C:plasma membrane"/>
    <property type="evidence" value="ECO:0007669"/>
    <property type="project" value="TreeGrafter"/>
</dbReference>
<evidence type="ECO:0000256" key="5">
    <source>
        <dbReference type="ARBA" id="ARBA00023004"/>
    </source>
</evidence>
<dbReference type="EMBL" id="JAGSCS010000022">
    <property type="protein sequence ID" value="MBR0577198.1"/>
    <property type="molecule type" value="Genomic_DNA"/>
</dbReference>
<organism evidence="9 10">
    <name type="scientific">Proteiniclasticum sediminis</name>
    <dbReference type="NCBI Taxonomy" id="2804028"/>
    <lineage>
        <taxon>Bacteria</taxon>
        <taxon>Bacillati</taxon>
        <taxon>Bacillota</taxon>
        <taxon>Clostridia</taxon>
        <taxon>Eubacteriales</taxon>
        <taxon>Clostridiaceae</taxon>
        <taxon>Proteiniclasticum</taxon>
    </lineage>
</organism>
<dbReference type="SUPFAM" id="SSF54862">
    <property type="entry name" value="4Fe-4S ferredoxins"/>
    <property type="match status" value="1"/>
</dbReference>
<proteinExistence type="predicted"/>
<feature type="transmembrane region" description="Helical" evidence="7">
    <location>
        <begin position="108"/>
        <end position="128"/>
    </location>
</feature>
<evidence type="ECO:0000256" key="6">
    <source>
        <dbReference type="ARBA" id="ARBA00023014"/>
    </source>
</evidence>
<evidence type="ECO:0000313" key="10">
    <source>
        <dbReference type="Proteomes" id="UP000675379"/>
    </source>
</evidence>
<evidence type="ECO:0000256" key="7">
    <source>
        <dbReference type="SAM" id="Phobius"/>
    </source>
</evidence>
<keyword evidence="1" id="KW-0813">Transport</keyword>
<keyword evidence="7" id="KW-0472">Membrane</keyword>
<dbReference type="PANTHER" id="PTHR30176">
    <property type="entry name" value="FERREDOXIN-TYPE PROTEIN NAPH"/>
    <property type="match status" value="1"/>
</dbReference>
<keyword evidence="7" id="KW-1133">Transmembrane helix</keyword>
<keyword evidence="2" id="KW-0004">4Fe-4S</keyword>
<name>A0A941HS18_9CLOT</name>
<feature type="domain" description="4Fe-4S ferredoxin-type" evidence="8">
    <location>
        <begin position="148"/>
        <end position="177"/>
    </location>
</feature>
<dbReference type="PROSITE" id="PS51379">
    <property type="entry name" value="4FE4S_FER_2"/>
    <property type="match status" value="2"/>
</dbReference>
<dbReference type="GO" id="GO:0051539">
    <property type="term" value="F:4 iron, 4 sulfur cluster binding"/>
    <property type="evidence" value="ECO:0007669"/>
    <property type="project" value="UniProtKB-KW"/>
</dbReference>
<feature type="domain" description="4Fe-4S ferredoxin-type" evidence="8">
    <location>
        <begin position="179"/>
        <end position="203"/>
    </location>
</feature>